<feature type="region of interest" description="Disordered" evidence="1">
    <location>
        <begin position="105"/>
        <end position="132"/>
    </location>
</feature>
<comment type="caution">
    <text evidence="2">The sequence shown here is derived from an EMBL/GenBank/DDBJ whole genome shotgun (WGS) entry which is preliminary data.</text>
</comment>
<keyword evidence="3" id="KW-1185">Reference proteome</keyword>
<reference evidence="2" key="1">
    <citation type="submission" date="2020-01" db="EMBL/GenBank/DDBJ databases">
        <title>Identification and distribution of gene clusters putatively required for synthesis of sphingolipid metabolism inhibitors in phylogenetically diverse species of the filamentous fungus Fusarium.</title>
        <authorList>
            <person name="Kim H.-S."/>
            <person name="Busman M."/>
            <person name="Brown D.W."/>
            <person name="Divon H."/>
            <person name="Uhlig S."/>
            <person name="Proctor R.H."/>
        </authorList>
    </citation>
    <scope>NUCLEOTIDE SEQUENCE</scope>
    <source>
        <strain evidence="2">NRRL 53441</strain>
    </source>
</reference>
<gene>
    <name evidence="2" type="ORF">F53441_8532</name>
</gene>
<feature type="compositionally biased region" description="Basic and acidic residues" evidence="1">
    <location>
        <begin position="118"/>
        <end position="132"/>
    </location>
</feature>
<dbReference type="EMBL" id="JAADJG010000363">
    <property type="protein sequence ID" value="KAF4448017.1"/>
    <property type="molecule type" value="Genomic_DNA"/>
</dbReference>
<evidence type="ECO:0000256" key="1">
    <source>
        <dbReference type="SAM" id="MobiDB-lite"/>
    </source>
</evidence>
<protein>
    <submittedName>
        <fullName evidence="2">Uncharacterized protein</fullName>
    </submittedName>
</protein>
<evidence type="ECO:0000313" key="3">
    <source>
        <dbReference type="Proteomes" id="UP000605986"/>
    </source>
</evidence>
<dbReference type="Proteomes" id="UP000605986">
    <property type="component" value="Unassembled WGS sequence"/>
</dbReference>
<dbReference type="AlphaFoldDB" id="A0A8H4KCQ3"/>
<accession>A0A8H4KCQ3</accession>
<evidence type="ECO:0000313" key="2">
    <source>
        <dbReference type="EMBL" id="KAF4448017.1"/>
    </source>
</evidence>
<proteinExistence type="predicted"/>
<name>A0A8H4KCQ3_9HYPO</name>
<organism evidence="2 3">
    <name type="scientific">Fusarium austroafricanum</name>
    <dbReference type="NCBI Taxonomy" id="2364996"/>
    <lineage>
        <taxon>Eukaryota</taxon>
        <taxon>Fungi</taxon>
        <taxon>Dikarya</taxon>
        <taxon>Ascomycota</taxon>
        <taxon>Pezizomycotina</taxon>
        <taxon>Sordariomycetes</taxon>
        <taxon>Hypocreomycetidae</taxon>
        <taxon>Hypocreales</taxon>
        <taxon>Nectriaceae</taxon>
        <taxon>Fusarium</taxon>
        <taxon>Fusarium concolor species complex</taxon>
    </lineage>
</organism>
<sequence length="132" mass="14065">MCFIKLIGKAVMQKVLACLGRTEAQDPEAGGSQDLELQPNIAPAYRAHTPEIPLSNREIYQDRNEVEVWTLDPKAEASGAAQYDAYAASRAARAGDVANATDVAAATDVPPAGSSEVPEIRVQEAKTDDKPV</sequence>